<reference evidence="1" key="1">
    <citation type="journal article" date="2020" name="Stud. Mycol.">
        <title>101 Dothideomycetes genomes: a test case for predicting lifestyles and emergence of pathogens.</title>
        <authorList>
            <person name="Haridas S."/>
            <person name="Albert R."/>
            <person name="Binder M."/>
            <person name="Bloem J."/>
            <person name="Labutti K."/>
            <person name="Salamov A."/>
            <person name="Andreopoulos B."/>
            <person name="Baker S."/>
            <person name="Barry K."/>
            <person name="Bills G."/>
            <person name="Bluhm B."/>
            <person name="Cannon C."/>
            <person name="Castanera R."/>
            <person name="Culley D."/>
            <person name="Daum C."/>
            <person name="Ezra D."/>
            <person name="Gonzalez J."/>
            <person name="Henrissat B."/>
            <person name="Kuo A."/>
            <person name="Liang C."/>
            <person name="Lipzen A."/>
            <person name="Lutzoni F."/>
            <person name="Magnuson J."/>
            <person name="Mondo S."/>
            <person name="Nolan M."/>
            <person name="Ohm R."/>
            <person name="Pangilinan J."/>
            <person name="Park H.-J."/>
            <person name="Ramirez L."/>
            <person name="Alfaro M."/>
            <person name="Sun H."/>
            <person name="Tritt A."/>
            <person name="Yoshinaga Y."/>
            <person name="Zwiers L.-H."/>
            <person name="Turgeon B."/>
            <person name="Goodwin S."/>
            <person name="Spatafora J."/>
            <person name="Crous P."/>
            <person name="Grigoriev I."/>
        </authorList>
    </citation>
    <scope>NUCLEOTIDE SEQUENCE</scope>
    <source>
        <strain evidence="1">CBS 207.26</strain>
    </source>
</reference>
<accession>A0A6A6EX38</accession>
<dbReference type="Proteomes" id="UP000800200">
    <property type="component" value="Unassembled WGS sequence"/>
</dbReference>
<keyword evidence="2" id="KW-1185">Reference proteome</keyword>
<gene>
    <name evidence="1" type="ORF">K469DRAFT_14993</name>
</gene>
<sequence length="132" mass="14853">MSSASPPTPYTPISTIQQGYNIKMRATAGKPVVKRRFHRYLKGTIAQAAELKQAKQDLADITNARQRRQKRQQIDRRQIQSGGILYAKDGREAVIERNKKDGKIVEESGVNDAPTINPAPRGAYIQWQLPKI</sequence>
<dbReference type="AlphaFoldDB" id="A0A6A6EX38"/>
<dbReference type="EMBL" id="ML994610">
    <property type="protein sequence ID" value="KAF2195582.1"/>
    <property type="molecule type" value="Genomic_DNA"/>
</dbReference>
<evidence type="ECO:0000313" key="2">
    <source>
        <dbReference type="Proteomes" id="UP000800200"/>
    </source>
</evidence>
<organism evidence="1 2">
    <name type="scientific">Zopfia rhizophila CBS 207.26</name>
    <dbReference type="NCBI Taxonomy" id="1314779"/>
    <lineage>
        <taxon>Eukaryota</taxon>
        <taxon>Fungi</taxon>
        <taxon>Dikarya</taxon>
        <taxon>Ascomycota</taxon>
        <taxon>Pezizomycotina</taxon>
        <taxon>Dothideomycetes</taxon>
        <taxon>Dothideomycetes incertae sedis</taxon>
        <taxon>Zopfiaceae</taxon>
        <taxon>Zopfia</taxon>
    </lineage>
</organism>
<name>A0A6A6EX38_9PEZI</name>
<proteinExistence type="predicted"/>
<protein>
    <submittedName>
        <fullName evidence="1">Uncharacterized protein</fullName>
    </submittedName>
</protein>
<evidence type="ECO:0000313" key="1">
    <source>
        <dbReference type="EMBL" id="KAF2195582.1"/>
    </source>
</evidence>